<evidence type="ECO:0000256" key="1">
    <source>
        <dbReference type="ARBA" id="ARBA00001938"/>
    </source>
</evidence>
<organism evidence="10 11">
    <name type="scientific">Methylocystis echinoides</name>
    <dbReference type="NCBI Taxonomy" id="29468"/>
    <lineage>
        <taxon>Bacteria</taxon>
        <taxon>Pseudomonadati</taxon>
        <taxon>Pseudomonadota</taxon>
        <taxon>Alphaproteobacteria</taxon>
        <taxon>Hyphomicrobiales</taxon>
        <taxon>Methylocystaceae</taxon>
        <taxon>Methylocystis</taxon>
    </lineage>
</organism>
<evidence type="ECO:0000256" key="2">
    <source>
        <dbReference type="ARBA" id="ARBA00007317"/>
    </source>
</evidence>
<accession>A0A9W6LQZ9</accession>
<dbReference type="CDD" id="cd06849">
    <property type="entry name" value="lipoyl_domain"/>
    <property type="match status" value="1"/>
</dbReference>
<dbReference type="PROSITE" id="PS00189">
    <property type="entry name" value="LIPOYL"/>
    <property type="match status" value="1"/>
</dbReference>
<dbReference type="AlphaFoldDB" id="A0A9W6LQZ9"/>
<comment type="cofactor">
    <cofactor evidence="1 7">
        <name>(R)-lipoate</name>
        <dbReference type="ChEBI" id="CHEBI:83088"/>
    </cofactor>
</comment>
<feature type="domain" description="Peripheral subunit-binding (PSBD)" evidence="9">
    <location>
        <begin position="112"/>
        <end position="149"/>
    </location>
</feature>
<dbReference type="GO" id="GO:0016407">
    <property type="term" value="F:acetyltransferase activity"/>
    <property type="evidence" value="ECO:0007669"/>
    <property type="project" value="TreeGrafter"/>
</dbReference>
<dbReference type="PROSITE" id="PS51826">
    <property type="entry name" value="PSBD"/>
    <property type="match status" value="1"/>
</dbReference>
<dbReference type="EC" id="2.3.1.-" evidence="7"/>
<dbReference type="Gene3D" id="2.40.50.100">
    <property type="match status" value="1"/>
</dbReference>
<name>A0A9W6LQZ9_9HYPH</name>
<gene>
    <name evidence="10" type="ORF">LMG27198_08880</name>
</gene>
<evidence type="ECO:0000259" key="9">
    <source>
        <dbReference type="PROSITE" id="PS51826"/>
    </source>
</evidence>
<evidence type="ECO:0000256" key="7">
    <source>
        <dbReference type="RuleBase" id="RU003423"/>
    </source>
</evidence>
<evidence type="ECO:0000313" key="10">
    <source>
        <dbReference type="EMBL" id="GLI91896.1"/>
    </source>
</evidence>
<evidence type="ECO:0000256" key="3">
    <source>
        <dbReference type="ARBA" id="ARBA00011484"/>
    </source>
</evidence>
<dbReference type="InterPro" id="IPR000089">
    <property type="entry name" value="Biotin_lipoyl"/>
</dbReference>
<dbReference type="InterPro" id="IPR003016">
    <property type="entry name" value="2-oxoA_DH_lipoyl-BS"/>
</dbReference>
<dbReference type="SUPFAM" id="SSF47005">
    <property type="entry name" value="Peripheral subunit-binding domain of 2-oxo acid dehydrogenase complex"/>
    <property type="match status" value="1"/>
</dbReference>
<dbReference type="PROSITE" id="PS50968">
    <property type="entry name" value="BIOTINYL_LIPOYL"/>
    <property type="match status" value="1"/>
</dbReference>
<dbReference type="Pfam" id="PF00364">
    <property type="entry name" value="Biotin_lipoyl"/>
    <property type="match status" value="1"/>
</dbReference>
<dbReference type="InterPro" id="IPR004167">
    <property type="entry name" value="PSBD"/>
</dbReference>
<dbReference type="InterPro" id="IPR036625">
    <property type="entry name" value="E3-bd_dom_sf"/>
</dbReference>
<keyword evidence="6 7" id="KW-0012">Acyltransferase</keyword>
<dbReference type="Pfam" id="PF02817">
    <property type="entry name" value="E3_binding"/>
    <property type="match status" value="1"/>
</dbReference>
<dbReference type="Gene3D" id="3.30.559.10">
    <property type="entry name" value="Chloramphenicol acetyltransferase-like domain"/>
    <property type="match status" value="1"/>
</dbReference>
<protein>
    <recommendedName>
        <fullName evidence="7">Dihydrolipoamide acetyltransferase component of pyruvate dehydrogenase complex</fullName>
        <ecNumber evidence="7">2.3.1.-</ecNumber>
    </recommendedName>
</protein>
<dbReference type="InterPro" id="IPR001078">
    <property type="entry name" value="2-oxoacid_DH_actylTfrase"/>
</dbReference>
<dbReference type="InterPro" id="IPR050743">
    <property type="entry name" value="2-oxoacid_DH_E2_comp"/>
</dbReference>
<dbReference type="SUPFAM" id="SSF52777">
    <property type="entry name" value="CoA-dependent acyltransferases"/>
    <property type="match status" value="1"/>
</dbReference>
<proteinExistence type="inferred from homology"/>
<keyword evidence="11" id="KW-1185">Reference proteome</keyword>
<sequence length="366" mass="38511">MKTFRLPDLGEGLQEAELVEWRVKTGDEVAVDQPLLAVETAKAVVEIPSPQSGRIERMFANAGDVIRVGAPLVTFEGQKEDDAGTVVGAVETGASVMQEAPVAAGRAGAAVRATPAVRALARKLNVDLSIVTPSGADSVITAEDVQRVARVLSEAEPAEPLRGFRRAMAQNMALAQAEVAAATIVDDASVDAWAAGTDITIRLIRALVTACQAEPVLNCWFESASLSRRVLSKIDLGIAVDTPDGLFVPVLRDVAKRSAEDLRAGLDRMRADVAARRIPPEEMRGATITLSNFGTIAGRYAAPVVLPPTVAILGAGRLREEPVAKEGAVKIGRIIPLSLTFDHRVVSGGEAGRFLGAVIGDLALPR</sequence>
<dbReference type="Pfam" id="PF00198">
    <property type="entry name" value="2-oxoacid_dh"/>
    <property type="match status" value="1"/>
</dbReference>
<dbReference type="RefSeq" id="WP_281800782.1">
    <property type="nucleotide sequence ID" value="NZ_BSEC01000001.1"/>
</dbReference>
<comment type="subunit">
    <text evidence="3">Forms a 24-polypeptide structural core with octahedral symmetry.</text>
</comment>
<dbReference type="InterPro" id="IPR011053">
    <property type="entry name" value="Single_hybrid_motif"/>
</dbReference>
<reference evidence="10" key="1">
    <citation type="journal article" date="2023" name="Int. J. Syst. Evol. Microbiol.">
        <title>Methylocystis iwaonis sp. nov., a type II methane-oxidizing bacterium from surface soil of a rice paddy field in Japan, and emended description of the genus Methylocystis (ex Whittenbury et al. 1970) Bowman et al. 1993.</title>
        <authorList>
            <person name="Kaise H."/>
            <person name="Sawadogo J.B."/>
            <person name="Alam M.S."/>
            <person name="Ueno C."/>
            <person name="Dianou D."/>
            <person name="Shinjo R."/>
            <person name="Asakawa S."/>
        </authorList>
    </citation>
    <scope>NUCLEOTIDE SEQUENCE</scope>
    <source>
        <strain evidence="10">LMG27198</strain>
    </source>
</reference>
<dbReference type="PANTHER" id="PTHR43178">
    <property type="entry name" value="DIHYDROLIPOAMIDE ACETYLTRANSFERASE COMPONENT OF PYRUVATE DEHYDROGENASE COMPLEX"/>
    <property type="match status" value="1"/>
</dbReference>
<dbReference type="GO" id="GO:0005737">
    <property type="term" value="C:cytoplasm"/>
    <property type="evidence" value="ECO:0007669"/>
    <property type="project" value="TreeGrafter"/>
</dbReference>
<dbReference type="Gene3D" id="4.10.320.10">
    <property type="entry name" value="E3-binding domain"/>
    <property type="match status" value="1"/>
</dbReference>
<keyword evidence="4 7" id="KW-0808">Transferase</keyword>
<keyword evidence="10" id="KW-0670">Pyruvate</keyword>
<dbReference type="Proteomes" id="UP001144323">
    <property type="component" value="Unassembled WGS sequence"/>
</dbReference>
<evidence type="ECO:0000256" key="4">
    <source>
        <dbReference type="ARBA" id="ARBA00022679"/>
    </source>
</evidence>
<evidence type="ECO:0000256" key="6">
    <source>
        <dbReference type="ARBA" id="ARBA00023315"/>
    </source>
</evidence>
<dbReference type="SUPFAM" id="SSF51230">
    <property type="entry name" value="Single hybrid motif"/>
    <property type="match status" value="1"/>
</dbReference>
<dbReference type="GO" id="GO:0031405">
    <property type="term" value="F:lipoic acid binding"/>
    <property type="evidence" value="ECO:0007669"/>
    <property type="project" value="TreeGrafter"/>
</dbReference>
<dbReference type="InterPro" id="IPR023213">
    <property type="entry name" value="CAT-like_dom_sf"/>
</dbReference>
<feature type="domain" description="Lipoyl-binding" evidence="8">
    <location>
        <begin position="1"/>
        <end position="76"/>
    </location>
</feature>
<evidence type="ECO:0000313" key="11">
    <source>
        <dbReference type="Proteomes" id="UP001144323"/>
    </source>
</evidence>
<evidence type="ECO:0000259" key="8">
    <source>
        <dbReference type="PROSITE" id="PS50968"/>
    </source>
</evidence>
<comment type="similarity">
    <text evidence="2 7">Belongs to the 2-oxoacid dehydrogenase family.</text>
</comment>
<comment type="caution">
    <text evidence="10">The sequence shown here is derived from an EMBL/GenBank/DDBJ whole genome shotgun (WGS) entry which is preliminary data.</text>
</comment>
<keyword evidence="5 7" id="KW-0450">Lipoyl</keyword>
<evidence type="ECO:0000256" key="5">
    <source>
        <dbReference type="ARBA" id="ARBA00022823"/>
    </source>
</evidence>
<dbReference type="PANTHER" id="PTHR43178:SF12">
    <property type="entry name" value="DIHYDROLIPOAMIDE ACETYLTRANSFERASE COMPONENT OF PYRUVATE DEHYDROGENASE COMPLEX"/>
    <property type="match status" value="1"/>
</dbReference>
<dbReference type="EMBL" id="BSEC01000001">
    <property type="protein sequence ID" value="GLI91896.1"/>
    <property type="molecule type" value="Genomic_DNA"/>
</dbReference>